<evidence type="ECO:0000256" key="12">
    <source>
        <dbReference type="ARBA" id="ARBA00023053"/>
    </source>
</evidence>
<keyword evidence="8" id="KW-0677">Repeat</keyword>
<evidence type="ECO:0000256" key="17">
    <source>
        <dbReference type="ARBA" id="ARBA00033667"/>
    </source>
</evidence>
<feature type="transmembrane region" description="Helical" evidence="18">
    <location>
        <begin position="824"/>
        <end position="844"/>
    </location>
</feature>
<feature type="transmembrane region" description="Helical" evidence="18">
    <location>
        <begin position="718"/>
        <end position="748"/>
    </location>
</feature>
<gene>
    <name evidence="20" type="ORF">ECRASSUSDP1_LOCUS25852</name>
</gene>
<evidence type="ECO:0000256" key="4">
    <source>
        <dbReference type="ARBA" id="ARBA00022475"/>
    </source>
</evidence>
<dbReference type="GO" id="GO:0046872">
    <property type="term" value="F:metal ion binding"/>
    <property type="evidence" value="ECO:0007669"/>
    <property type="project" value="UniProtKB-KW"/>
</dbReference>
<keyword evidence="11 18" id="KW-1133">Transmembrane helix</keyword>
<feature type="transmembrane region" description="Helical" evidence="18">
    <location>
        <begin position="865"/>
        <end position="884"/>
    </location>
</feature>
<comment type="similarity">
    <text evidence="2">Belongs to the Ca(2+):cation antiporter (CaCA) (TC 2.A.19) family. SLC8 subfamily.</text>
</comment>
<evidence type="ECO:0000259" key="19">
    <source>
        <dbReference type="SMART" id="SM00237"/>
    </source>
</evidence>
<feature type="transmembrane region" description="Helical" evidence="18">
    <location>
        <begin position="793"/>
        <end position="812"/>
    </location>
</feature>
<keyword evidence="4" id="KW-1003">Cell membrane</keyword>
<evidence type="ECO:0000256" key="6">
    <source>
        <dbReference type="ARBA" id="ARBA00022723"/>
    </source>
</evidence>
<dbReference type="Proteomes" id="UP001295684">
    <property type="component" value="Unassembled WGS sequence"/>
</dbReference>
<dbReference type="SMART" id="SM00237">
    <property type="entry name" value="Calx_beta"/>
    <property type="match status" value="2"/>
</dbReference>
<dbReference type="InterPro" id="IPR044880">
    <property type="entry name" value="NCX_ion-bd_dom_sf"/>
</dbReference>
<dbReference type="InterPro" id="IPR003644">
    <property type="entry name" value="Calx_beta"/>
</dbReference>
<evidence type="ECO:0000256" key="11">
    <source>
        <dbReference type="ARBA" id="ARBA00022989"/>
    </source>
</evidence>
<evidence type="ECO:0000256" key="14">
    <source>
        <dbReference type="ARBA" id="ARBA00023136"/>
    </source>
</evidence>
<feature type="transmembrane region" description="Helical" evidence="18">
    <location>
        <begin position="91"/>
        <end position="111"/>
    </location>
</feature>
<evidence type="ECO:0000256" key="1">
    <source>
        <dbReference type="ARBA" id="ARBA00004651"/>
    </source>
</evidence>
<evidence type="ECO:0000256" key="9">
    <source>
        <dbReference type="ARBA" id="ARBA00022837"/>
    </source>
</evidence>
<evidence type="ECO:0000256" key="8">
    <source>
        <dbReference type="ARBA" id="ARBA00022737"/>
    </source>
</evidence>
<keyword evidence="9" id="KW-0106">Calcium</keyword>
<feature type="transmembrane region" description="Helical" evidence="18">
    <location>
        <begin position="21"/>
        <end position="40"/>
    </location>
</feature>
<keyword evidence="6" id="KW-0479">Metal-binding</keyword>
<comment type="catalytic activity">
    <reaction evidence="17">
        <text>Ca(2+)(in) + 3 Na(+)(out) = Ca(2+)(out) + 3 Na(+)(in)</text>
        <dbReference type="Rhea" id="RHEA:69955"/>
        <dbReference type="ChEBI" id="CHEBI:29101"/>
        <dbReference type="ChEBI" id="CHEBI:29108"/>
    </reaction>
</comment>
<proteinExistence type="inferred from homology"/>
<name>A0AAD1Y459_EUPCR</name>
<dbReference type="GO" id="GO:0005432">
    <property type="term" value="F:calcium:sodium antiporter activity"/>
    <property type="evidence" value="ECO:0007669"/>
    <property type="project" value="InterPro"/>
</dbReference>
<feature type="transmembrane region" description="Helical" evidence="18">
    <location>
        <begin position="693"/>
        <end position="712"/>
    </location>
</feature>
<protein>
    <recommendedName>
        <fullName evidence="19">Calx-beta domain-containing protein</fullName>
    </recommendedName>
</protein>
<dbReference type="Gene3D" id="1.20.1420.30">
    <property type="entry name" value="NCX, central ion-binding region"/>
    <property type="match status" value="2"/>
</dbReference>
<dbReference type="Pfam" id="PF03160">
    <property type="entry name" value="Calx-beta"/>
    <property type="match status" value="1"/>
</dbReference>
<organism evidence="20 21">
    <name type="scientific">Euplotes crassus</name>
    <dbReference type="NCBI Taxonomy" id="5936"/>
    <lineage>
        <taxon>Eukaryota</taxon>
        <taxon>Sar</taxon>
        <taxon>Alveolata</taxon>
        <taxon>Ciliophora</taxon>
        <taxon>Intramacronucleata</taxon>
        <taxon>Spirotrichea</taxon>
        <taxon>Hypotrichia</taxon>
        <taxon>Euplotida</taxon>
        <taxon>Euplotidae</taxon>
        <taxon>Moneuplotes</taxon>
    </lineage>
</organism>
<reference evidence="20" key="1">
    <citation type="submission" date="2023-07" db="EMBL/GenBank/DDBJ databases">
        <authorList>
            <consortium name="AG Swart"/>
            <person name="Singh M."/>
            <person name="Singh A."/>
            <person name="Seah K."/>
            <person name="Emmerich C."/>
        </authorList>
    </citation>
    <scope>NUCLEOTIDE SEQUENCE</scope>
    <source>
        <strain evidence="20">DP1</strain>
    </source>
</reference>
<dbReference type="InterPro" id="IPR051171">
    <property type="entry name" value="CaCA"/>
</dbReference>
<dbReference type="SUPFAM" id="SSF141072">
    <property type="entry name" value="CalX-like"/>
    <property type="match status" value="2"/>
</dbReference>
<dbReference type="GO" id="GO:0005516">
    <property type="term" value="F:calmodulin binding"/>
    <property type="evidence" value="ECO:0007669"/>
    <property type="project" value="UniProtKB-KW"/>
</dbReference>
<dbReference type="AlphaFoldDB" id="A0AAD1Y459"/>
<accession>A0AAD1Y459</accession>
<evidence type="ECO:0000256" key="7">
    <source>
        <dbReference type="ARBA" id="ARBA00022729"/>
    </source>
</evidence>
<dbReference type="InterPro" id="IPR038081">
    <property type="entry name" value="CalX-like_sf"/>
</dbReference>
<evidence type="ECO:0000256" key="18">
    <source>
        <dbReference type="SAM" id="Phobius"/>
    </source>
</evidence>
<keyword evidence="21" id="KW-1185">Reference proteome</keyword>
<keyword evidence="15" id="KW-0325">Glycoprotein</keyword>
<keyword evidence="3" id="KW-0813">Transport</keyword>
<dbReference type="EMBL" id="CAMPGE010026652">
    <property type="protein sequence ID" value="CAI2384327.1"/>
    <property type="molecule type" value="Genomic_DNA"/>
</dbReference>
<dbReference type="GO" id="GO:0005886">
    <property type="term" value="C:plasma membrane"/>
    <property type="evidence" value="ECO:0007669"/>
    <property type="project" value="UniProtKB-SubCell"/>
</dbReference>
<evidence type="ECO:0000313" key="20">
    <source>
        <dbReference type="EMBL" id="CAI2384327.1"/>
    </source>
</evidence>
<evidence type="ECO:0000313" key="21">
    <source>
        <dbReference type="Proteomes" id="UP001295684"/>
    </source>
</evidence>
<feature type="domain" description="Calx-beta" evidence="19">
    <location>
        <begin position="384"/>
        <end position="485"/>
    </location>
</feature>
<keyword evidence="7" id="KW-0732">Signal</keyword>
<feature type="transmembrane region" description="Helical" evidence="18">
    <location>
        <begin position="252"/>
        <end position="272"/>
    </location>
</feature>
<feature type="domain" description="Calx-beta" evidence="19">
    <location>
        <begin position="500"/>
        <end position="607"/>
    </location>
</feature>
<dbReference type="GO" id="GO:0007154">
    <property type="term" value="P:cell communication"/>
    <property type="evidence" value="ECO:0007669"/>
    <property type="project" value="InterPro"/>
</dbReference>
<evidence type="ECO:0000256" key="15">
    <source>
        <dbReference type="ARBA" id="ARBA00023180"/>
    </source>
</evidence>
<sequence>MKKFKLLNSRRRYVRTNLTRRFYTSVFLAAVVLGSIYLTADAAPNYTFKGKGYDKQSIKTRSRGQYVEYTNESDFCHSWAIIPGTSLLPTWLLVIAYFCALIYLFLGIAIISDIFMDSIEVITSQTKKVKYTDIDGIEQTMSVSVWNPTIANLTLMALGSSAPEILLSVIETVSNLGKEPGELGPATIVGSAAFNLMVISAVSIACIPTGQTKKINDLGVFAITATSSIFAYIWLYICLEVWTKGIISLEEAIITFSFFWILVVSAFIADKIRQGCDKKKRSKLAQFDIKDFYHIINVESGNNDSVEEENHQHAKLQEYLKKTFNKDKIEDIDPKEVEKLLKPQSVVAERLKYRKNIGSMISGRQKVAVVKGEKNIEELKTAKDEFDKAELNEKVGFKCLHYSVTESVGYLNVKILKKNMEEAVRFGVRTVDGTANAGDDEEAGDYEAIDIEKEIDEGEMETAVRVKIIDDEGIEPDEDFYIELYDLETKERLPGQDTRTTVTILDDDKPGIFGFEMRATKVTPKDEKIRLKVLRLDGCDDDVQLNYRTIAPDFLSNPAIATKDYMPVEGTLYYETGETMKIVEVPILPKEDEIEEGQEVAFSVQLSDIRYKDDQKHQAENIEKPKLGKKSECFVEIVGDTQLVQKAKGIEEIIKNMQKDEQITWAKQFKRACMLSPQLDENNNMIEVSGFEAFLHFCTIGWKVFFALIPPPRIWKGWLAFVVSLAFIGLVTAIVGEMATLFGCVLGLKPAATAITFVALGTSLPDTFASKQAAQQSEHADSAIGNVTGSNSVNVFLGLGLPWLIGAIYSLADDTDYRVNTDGLSFSVMLFLITSISTLVIIVLRRIFVGGELGGQKAFPKYFTAGLCFMLWIIYVIMSCFKIYDHL</sequence>
<dbReference type="PANTHER" id="PTHR11878">
    <property type="entry name" value="SODIUM/CALCIUM EXCHANGER"/>
    <property type="match status" value="1"/>
</dbReference>
<evidence type="ECO:0000256" key="3">
    <source>
        <dbReference type="ARBA" id="ARBA00022448"/>
    </source>
</evidence>
<evidence type="ECO:0000256" key="13">
    <source>
        <dbReference type="ARBA" id="ARBA00023065"/>
    </source>
</evidence>
<keyword evidence="10" id="KW-0112">Calmodulin-binding</keyword>
<evidence type="ECO:0000256" key="10">
    <source>
        <dbReference type="ARBA" id="ARBA00022860"/>
    </source>
</evidence>
<keyword evidence="14 18" id="KW-0472">Membrane</keyword>
<keyword evidence="12" id="KW-0915">Sodium</keyword>
<evidence type="ECO:0000256" key="2">
    <source>
        <dbReference type="ARBA" id="ARBA00007489"/>
    </source>
</evidence>
<dbReference type="PRINTS" id="PR01259">
    <property type="entry name" value="NACAEXCHNGR"/>
</dbReference>
<evidence type="ECO:0000256" key="16">
    <source>
        <dbReference type="ARBA" id="ARBA00023201"/>
    </source>
</evidence>
<keyword evidence="13" id="KW-0406">Ion transport</keyword>
<dbReference type="PANTHER" id="PTHR11878:SF65">
    <property type="entry name" value="NA_CA-EXCHANGE PROTEIN, ISOFORM G"/>
    <property type="match status" value="1"/>
</dbReference>
<comment type="subcellular location">
    <subcellularLocation>
        <location evidence="1">Cell membrane</location>
        <topology evidence="1">Multi-pass membrane protein</topology>
    </subcellularLocation>
</comment>
<feature type="transmembrane region" description="Helical" evidence="18">
    <location>
        <begin position="150"/>
        <end position="170"/>
    </location>
</feature>
<evidence type="ECO:0000256" key="5">
    <source>
        <dbReference type="ARBA" id="ARBA00022692"/>
    </source>
</evidence>
<dbReference type="InterPro" id="IPR004836">
    <property type="entry name" value="Na_Ca_Ex"/>
</dbReference>
<keyword evidence="5 18" id="KW-0812">Transmembrane</keyword>
<dbReference type="Pfam" id="PF01699">
    <property type="entry name" value="Na_Ca_ex"/>
    <property type="match status" value="2"/>
</dbReference>
<dbReference type="Gene3D" id="2.60.40.2030">
    <property type="match status" value="2"/>
</dbReference>
<feature type="transmembrane region" description="Helical" evidence="18">
    <location>
        <begin position="218"/>
        <end position="237"/>
    </location>
</feature>
<feature type="transmembrane region" description="Helical" evidence="18">
    <location>
        <begin position="186"/>
        <end position="206"/>
    </location>
</feature>
<comment type="caution">
    <text evidence="20">The sequence shown here is derived from an EMBL/GenBank/DDBJ whole genome shotgun (WGS) entry which is preliminary data.</text>
</comment>
<keyword evidence="16" id="KW-0739">Sodium transport</keyword>
<dbReference type="InterPro" id="IPR004837">
    <property type="entry name" value="NaCa_Exmemb"/>
</dbReference>